<evidence type="ECO:0000256" key="10">
    <source>
        <dbReference type="ARBA" id="ARBA00023002"/>
    </source>
</evidence>
<evidence type="ECO:0000256" key="7">
    <source>
        <dbReference type="ARBA" id="ARBA00022723"/>
    </source>
</evidence>
<dbReference type="InterPro" id="IPR017972">
    <property type="entry name" value="Cyt_P450_CS"/>
</dbReference>
<keyword evidence="13" id="KW-0472">Membrane</keyword>
<dbReference type="GO" id="GO:0016705">
    <property type="term" value="F:oxidoreductase activity, acting on paired donors, with incorporation or reduction of molecular oxygen"/>
    <property type="evidence" value="ECO:0007669"/>
    <property type="project" value="InterPro"/>
</dbReference>
<keyword evidence="6 14" id="KW-0349">Heme</keyword>
<evidence type="ECO:0008006" key="18">
    <source>
        <dbReference type="Google" id="ProtNLM"/>
    </source>
</evidence>
<dbReference type="GO" id="GO:0004497">
    <property type="term" value="F:monooxygenase activity"/>
    <property type="evidence" value="ECO:0007669"/>
    <property type="project" value="UniProtKB-KW"/>
</dbReference>
<evidence type="ECO:0000256" key="2">
    <source>
        <dbReference type="ARBA" id="ARBA00003690"/>
    </source>
</evidence>
<comment type="similarity">
    <text evidence="5 15">Belongs to the cytochrome P450 family.</text>
</comment>
<dbReference type="PANTHER" id="PTHR24291:SF189">
    <property type="entry name" value="CYTOCHROME P450 4C3-RELATED"/>
    <property type="match status" value="1"/>
</dbReference>
<sequence length="439" mass="51202">MFKKDRELSKLYYPIYKCWTFNIAFVSLLCPEDIELVLTSTKHIKKGDAYNLLCEWLGTGLLTSDGSKWHNRRKILTPAFHFNILQDFVNIFNKETENLVEVLAIECSKPYINVIKPITEYTLYSIGETSMGINLNEETTSKSYKEAIYKLGHNVTWRLVRPWFHSKTLYQLTARSKEDKMLLNILHTFSDNVIGERQKTFQAEKKLSYSSKKRLAMLDLLLTAKYAGADIDDDGIREEVDTFMFEGHDTTSMGICYILMTLANEKHAQEEILREIYEILGDSGKTPDYNDLTEMKYMERCIKECLRLYPSVPFIARVNGEEIKTKSGHTIPKGTNIHMHIYDLHRVPEYWEHPEEFNPDRFLPENIAIRHPFAYLPFSAGPRNCIGQRFAILEIKAALCGILRKFHLEPVDTPQDLRFKTDLVLRPYDEIKVKFVPWK</sequence>
<evidence type="ECO:0000256" key="15">
    <source>
        <dbReference type="RuleBase" id="RU000461"/>
    </source>
</evidence>
<comment type="function">
    <text evidence="2">May be involved in the metabolism of insect hormones and in the breakdown of synthetic insecticides.</text>
</comment>
<keyword evidence="9" id="KW-0492">Microsome</keyword>
<dbReference type="Pfam" id="PF00067">
    <property type="entry name" value="p450"/>
    <property type="match status" value="1"/>
</dbReference>
<evidence type="ECO:0000313" key="16">
    <source>
        <dbReference type="EMBL" id="KAJ8933366.1"/>
    </source>
</evidence>
<comment type="subcellular location">
    <subcellularLocation>
        <location evidence="4">Endoplasmic reticulum membrane</location>
        <topology evidence="4">Peripheral membrane protein</topology>
    </subcellularLocation>
    <subcellularLocation>
        <location evidence="3">Microsome membrane</location>
        <topology evidence="3">Peripheral membrane protein</topology>
    </subcellularLocation>
</comment>
<dbReference type="PRINTS" id="PR00463">
    <property type="entry name" value="EP450I"/>
</dbReference>
<dbReference type="GO" id="GO:0005506">
    <property type="term" value="F:iron ion binding"/>
    <property type="evidence" value="ECO:0007669"/>
    <property type="project" value="InterPro"/>
</dbReference>
<keyword evidence="8" id="KW-0256">Endoplasmic reticulum</keyword>
<evidence type="ECO:0000256" key="1">
    <source>
        <dbReference type="ARBA" id="ARBA00001971"/>
    </source>
</evidence>
<dbReference type="PRINTS" id="PR00385">
    <property type="entry name" value="P450"/>
</dbReference>
<evidence type="ECO:0000256" key="5">
    <source>
        <dbReference type="ARBA" id="ARBA00010617"/>
    </source>
</evidence>
<proteinExistence type="inferred from homology"/>
<dbReference type="GO" id="GO:0005789">
    <property type="term" value="C:endoplasmic reticulum membrane"/>
    <property type="evidence" value="ECO:0007669"/>
    <property type="project" value="UniProtKB-SubCell"/>
</dbReference>
<keyword evidence="11 14" id="KW-0408">Iron</keyword>
<name>A0AAV8X4R5_9CUCU</name>
<dbReference type="GO" id="GO:0020037">
    <property type="term" value="F:heme binding"/>
    <property type="evidence" value="ECO:0007669"/>
    <property type="project" value="InterPro"/>
</dbReference>
<dbReference type="AlphaFoldDB" id="A0AAV8X4R5"/>
<reference evidence="16" key="1">
    <citation type="journal article" date="2023" name="Insect Mol. Biol.">
        <title>Genome sequencing provides insights into the evolution of gene families encoding plant cell wall-degrading enzymes in longhorned beetles.</title>
        <authorList>
            <person name="Shin N.R."/>
            <person name="Okamura Y."/>
            <person name="Kirsch R."/>
            <person name="Pauchet Y."/>
        </authorList>
    </citation>
    <scope>NUCLEOTIDE SEQUENCE</scope>
    <source>
        <strain evidence="16">RBIC_L_NR</strain>
    </source>
</reference>
<evidence type="ECO:0000256" key="3">
    <source>
        <dbReference type="ARBA" id="ARBA00004174"/>
    </source>
</evidence>
<accession>A0AAV8X4R5</accession>
<dbReference type="Proteomes" id="UP001162156">
    <property type="component" value="Unassembled WGS sequence"/>
</dbReference>
<dbReference type="InterPro" id="IPR001128">
    <property type="entry name" value="Cyt_P450"/>
</dbReference>
<comment type="caution">
    <text evidence="16">The sequence shown here is derived from an EMBL/GenBank/DDBJ whole genome shotgun (WGS) entry which is preliminary data.</text>
</comment>
<dbReference type="InterPro" id="IPR036396">
    <property type="entry name" value="Cyt_P450_sf"/>
</dbReference>
<organism evidence="16 17">
    <name type="scientific">Rhamnusium bicolor</name>
    <dbReference type="NCBI Taxonomy" id="1586634"/>
    <lineage>
        <taxon>Eukaryota</taxon>
        <taxon>Metazoa</taxon>
        <taxon>Ecdysozoa</taxon>
        <taxon>Arthropoda</taxon>
        <taxon>Hexapoda</taxon>
        <taxon>Insecta</taxon>
        <taxon>Pterygota</taxon>
        <taxon>Neoptera</taxon>
        <taxon>Endopterygota</taxon>
        <taxon>Coleoptera</taxon>
        <taxon>Polyphaga</taxon>
        <taxon>Cucujiformia</taxon>
        <taxon>Chrysomeloidea</taxon>
        <taxon>Cerambycidae</taxon>
        <taxon>Lepturinae</taxon>
        <taxon>Rhagiini</taxon>
        <taxon>Rhamnusium</taxon>
    </lineage>
</organism>
<evidence type="ECO:0000256" key="9">
    <source>
        <dbReference type="ARBA" id="ARBA00022848"/>
    </source>
</evidence>
<gene>
    <name evidence="16" type="ORF">NQ314_014081</name>
</gene>
<evidence type="ECO:0000256" key="13">
    <source>
        <dbReference type="ARBA" id="ARBA00023136"/>
    </source>
</evidence>
<dbReference type="InterPro" id="IPR050196">
    <property type="entry name" value="Cytochrome_P450_Monoox"/>
</dbReference>
<evidence type="ECO:0000256" key="12">
    <source>
        <dbReference type="ARBA" id="ARBA00023033"/>
    </source>
</evidence>
<evidence type="ECO:0000256" key="8">
    <source>
        <dbReference type="ARBA" id="ARBA00022824"/>
    </source>
</evidence>
<evidence type="ECO:0000313" key="17">
    <source>
        <dbReference type="Proteomes" id="UP001162156"/>
    </source>
</evidence>
<evidence type="ECO:0000256" key="14">
    <source>
        <dbReference type="PIRSR" id="PIRSR602401-1"/>
    </source>
</evidence>
<feature type="binding site" description="axial binding residue" evidence="14">
    <location>
        <position position="385"/>
    </location>
    <ligand>
        <name>heme</name>
        <dbReference type="ChEBI" id="CHEBI:30413"/>
    </ligand>
    <ligandPart>
        <name>Fe</name>
        <dbReference type="ChEBI" id="CHEBI:18248"/>
    </ligandPart>
</feature>
<evidence type="ECO:0000256" key="11">
    <source>
        <dbReference type="ARBA" id="ARBA00023004"/>
    </source>
</evidence>
<dbReference type="PANTHER" id="PTHR24291">
    <property type="entry name" value="CYTOCHROME P450 FAMILY 4"/>
    <property type="match status" value="1"/>
</dbReference>
<keyword evidence="17" id="KW-1185">Reference proteome</keyword>
<dbReference type="Gene3D" id="1.10.630.10">
    <property type="entry name" value="Cytochrome P450"/>
    <property type="match status" value="1"/>
</dbReference>
<protein>
    <recommendedName>
        <fullName evidence="18">Cytochrome P450</fullName>
    </recommendedName>
</protein>
<dbReference type="CDD" id="cd20628">
    <property type="entry name" value="CYP4"/>
    <property type="match status" value="1"/>
</dbReference>
<keyword evidence="7 14" id="KW-0479">Metal-binding</keyword>
<dbReference type="SUPFAM" id="SSF48264">
    <property type="entry name" value="Cytochrome P450"/>
    <property type="match status" value="1"/>
</dbReference>
<keyword evidence="10 15" id="KW-0560">Oxidoreductase</keyword>
<dbReference type="InterPro" id="IPR002401">
    <property type="entry name" value="Cyt_P450_E_grp-I"/>
</dbReference>
<dbReference type="PROSITE" id="PS00086">
    <property type="entry name" value="CYTOCHROME_P450"/>
    <property type="match status" value="1"/>
</dbReference>
<evidence type="ECO:0000256" key="6">
    <source>
        <dbReference type="ARBA" id="ARBA00022617"/>
    </source>
</evidence>
<evidence type="ECO:0000256" key="4">
    <source>
        <dbReference type="ARBA" id="ARBA00004406"/>
    </source>
</evidence>
<keyword evidence="12 15" id="KW-0503">Monooxygenase</keyword>
<dbReference type="EMBL" id="JANEYF010003871">
    <property type="protein sequence ID" value="KAJ8933366.1"/>
    <property type="molecule type" value="Genomic_DNA"/>
</dbReference>
<comment type="cofactor">
    <cofactor evidence="1 14">
        <name>heme</name>
        <dbReference type="ChEBI" id="CHEBI:30413"/>
    </cofactor>
</comment>